<dbReference type="InterPro" id="IPR019673">
    <property type="entry name" value="Spore_germination_GerPC"/>
</dbReference>
<name>A0A942Z396_9BACI</name>
<dbReference type="Pfam" id="PF10737">
    <property type="entry name" value="GerPC"/>
    <property type="match status" value="1"/>
</dbReference>
<gene>
    <name evidence="1" type="ORF">KHA91_00875</name>
</gene>
<proteinExistence type="predicted"/>
<dbReference type="RefSeq" id="WP_213096346.1">
    <property type="nucleotide sequence ID" value="NZ_JAGYPH010000001.1"/>
</dbReference>
<reference evidence="1 2" key="1">
    <citation type="submission" date="2021-05" db="EMBL/GenBank/DDBJ databases">
        <title>Novel Bacillus species.</title>
        <authorList>
            <person name="Liu G."/>
        </authorList>
    </citation>
    <scope>NUCLEOTIDE SEQUENCE [LARGE SCALE GENOMIC DNA]</scope>
    <source>
        <strain evidence="1 2">FJAT-49682</strain>
    </source>
</reference>
<accession>A0A942Z396</accession>
<evidence type="ECO:0000313" key="1">
    <source>
        <dbReference type="EMBL" id="MBS4221307.1"/>
    </source>
</evidence>
<protein>
    <submittedName>
        <fullName evidence="1">Uncharacterized protein</fullName>
    </submittedName>
</protein>
<dbReference type="AlphaFoldDB" id="A0A942Z396"/>
<dbReference type="EMBL" id="JAGYPN010000001">
    <property type="protein sequence ID" value="MBS4221307.1"/>
    <property type="molecule type" value="Genomic_DNA"/>
</dbReference>
<evidence type="ECO:0000313" key="2">
    <source>
        <dbReference type="Proteomes" id="UP000676456"/>
    </source>
</evidence>
<comment type="caution">
    <text evidence="1">The sequence shown here is derived from an EMBL/GenBank/DDBJ whole genome shotgun (WGS) entry which is preliminary data.</text>
</comment>
<sequence>MDVHSYIKQLYDYMTFQQKEISGLKEAISLLNTEIKKLKEKPSVTVERLEYKFDQLKVETLEGTLNIGLNPSDLNTMDEFSVPTPAPTNIVNPALKGVFFKRPLSEKIDEYLNNQLETVVNDTEHQTGMRIENNNIEHMKENLRKQIPARIDHYIHTYGSQQNEEQSEEQLFENIYNTIVADINKAVHAFITQMPQSGKE</sequence>
<dbReference type="Proteomes" id="UP000676456">
    <property type="component" value="Unassembled WGS sequence"/>
</dbReference>
<organism evidence="1 2">
    <name type="scientific">Lederbergia citrea</name>
    <dbReference type="NCBI Taxonomy" id="2833581"/>
    <lineage>
        <taxon>Bacteria</taxon>
        <taxon>Bacillati</taxon>
        <taxon>Bacillota</taxon>
        <taxon>Bacilli</taxon>
        <taxon>Bacillales</taxon>
        <taxon>Bacillaceae</taxon>
        <taxon>Lederbergia</taxon>
    </lineage>
</organism>
<keyword evidence="2" id="KW-1185">Reference proteome</keyword>